<dbReference type="AlphaFoldDB" id="A0A9N8WKP7"/>
<evidence type="ECO:0000313" key="3">
    <source>
        <dbReference type="EMBL" id="CAG8486744.1"/>
    </source>
</evidence>
<dbReference type="Pfam" id="PF23579">
    <property type="entry name" value="ARM_TBCD"/>
    <property type="match status" value="1"/>
</dbReference>
<dbReference type="GO" id="GO:0007023">
    <property type="term" value="P:post-chaperonin tubulin folding pathway"/>
    <property type="evidence" value="ECO:0007669"/>
    <property type="project" value="InterPro"/>
</dbReference>
<dbReference type="GO" id="GO:0005096">
    <property type="term" value="F:GTPase activator activity"/>
    <property type="evidence" value="ECO:0007669"/>
    <property type="project" value="InterPro"/>
</dbReference>
<dbReference type="GO" id="GO:0048487">
    <property type="term" value="F:beta-tubulin binding"/>
    <property type="evidence" value="ECO:0007669"/>
    <property type="project" value="InterPro"/>
</dbReference>
<evidence type="ECO:0000259" key="2">
    <source>
        <dbReference type="Pfam" id="PF25767"/>
    </source>
</evidence>
<sequence>MVLDHWDQDRDILERAKKGKDSFEDDSCVKQSSHFEQADEFFVALKSLTEKAFSVEEHNEVQEDKWLKKAIGLIDPYQEQPYLLDPHLENMVKPVIEILRTYIKSLALENIYLSKSLEERKERVQVSKTMKRLFRLIYYVMKIRGYKTVVKLFTHEVSDLEPTFCFFSSLSPDDYDAWEMRYVLLIWLSLICMIPFDLKTVDSRAVADSDKIPLVDEMVALSKFYLNVTGKERDGAAVLLSRLLTRRDIAKAYLSDYVQWATEEAKRYENVFVVTGILTSLCAIYKLGHRATLLSTVDTVWPCLFLTETNQNFANNTLVRKLLVKLSQRFGMCYLRPKVAAWRYQRGNRSLKDNLEASNAGVDSSNVLQNLISIDDDVDEEIPEQIEEIIEMLLKGLRNKDTVVRWSAAKGIGRLTHRLPQELADDVVGSLLELFSENAFMRDDVLDLSSVSDNTWHGACLAVAELARRGLLLPKRLDEVFPWVIKALKFDLRRGNYSIGSHVRDAACYVCWSFARAYAPEVLASHASELANSLVVISVFDREVNVRRASSAAFQENVGRQGIFPHGIDIITTADYFTNIRELVSKALHNLTFLDVDHMVSKVLPSLIPKAICNDLQTHHGALLAVGEVCLAWAKLHGENREWVDKHKDLVTSIAMIPSNIPGHFFADFGSELTCQGASHLIACLAKAKWPIDKETLVVWEDVVYDLLRRKDEYGQELAVKAIEAVMSQYGIDAEEIDRINPSKNAYNRRGFSLALGVLEYKKFPQEIERVVDALIESSRVQETKVWNDAETRRNAIIALGNIAKNLGDDFKSSKWENRV</sequence>
<feature type="domain" description="Tubulin-folding cofactor D ARM repeats" evidence="2">
    <location>
        <begin position="318"/>
        <end position="568"/>
    </location>
</feature>
<dbReference type="PROSITE" id="PS50077">
    <property type="entry name" value="HEAT_REPEAT"/>
    <property type="match status" value="1"/>
</dbReference>
<name>A0A9N8WKP7_9GLOM</name>
<feature type="repeat" description="HEAT" evidence="1">
    <location>
        <begin position="389"/>
        <end position="426"/>
    </location>
</feature>
<dbReference type="Pfam" id="PF25767">
    <property type="entry name" value="ARM_TBCD_2nd"/>
    <property type="match status" value="1"/>
</dbReference>
<dbReference type="Proteomes" id="UP000789739">
    <property type="component" value="Unassembled WGS sequence"/>
</dbReference>
<dbReference type="GO" id="GO:0000226">
    <property type="term" value="P:microtubule cytoskeleton organization"/>
    <property type="evidence" value="ECO:0007669"/>
    <property type="project" value="TreeGrafter"/>
</dbReference>
<comment type="caution">
    <text evidence="3">The sequence shown here is derived from an EMBL/GenBank/DDBJ whole genome shotgun (WGS) entry which is preliminary data.</text>
</comment>
<dbReference type="GO" id="GO:0007021">
    <property type="term" value="P:tubulin complex assembly"/>
    <property type="evidence" value="ECO:0007669"/>
    <property type="project" value="InterPro"/>
</dbReference>
<organism evidence="3 4">
    <name type="scientific">Paraglomus brasilianum</name>
    <dbReference type="NCBI Taxonomy" id="144538"/>
    <lineage>
        <taxon>Eukaryota</taxon>
        <taxon>Fungi</taxon>
        <taxon>Fungi incertae sedis</taxon>
        <taxon>Mucoromycota</taxon>
        <taxon>Glomeromycotina</taxon>
        <taxon>Glomeromycetes</taxon>
        <taxon>Paraglomerales</taxon>
        <taxon>Paraglomeraceae</taxon>
        <taxon>Paraglomus</taxon>
    </lineage>
</organism>
<protein>
    <submittedName>
        <fullName evidence="3">6340_t:CDS:1</fullName>
    </submittedName>
</protein>
<dbReference type="Gene3D" id="1.25.10.10">
    <property type="entry name" value="Leucine-rich Repeat Variant"/>
    <property type="match status" value="1"/>
</dbReference>
<dbReference type="InterPro" id="IPR021133">
    <property type="entry name" value="HEAT_type_2"/>
</dbReference>
<dbReference type="PANTHER" id="PTHR12658">
    <property type="entry name" value="BETA-TUBULIN COFACTOR D"/>
    <property type="match status" value="1"/>
</dbReference>
<gene>
    <name evidence="3" type="ORF">PBRASI_LOCUS1874</name>
</gene>
<evidence type="ECO:0000256" key="1">
    <source>
        <dbReference type="PROSITE-ProRule" id="PRU00103"/>
    </source>
</evidence>
<dbReference type="EMBL" id="CAJVPI010000133">
    <property type="protein sequence ID" value="CAG8486744.1"/>
    <property type="molecule type" value="Genomic_DNA"/>
</dbReference>
<dbReference type="InterPro" id="IPR033162">
    <property type="entry name" value="TBCD"/>
</dbReference>
<dbReference type="InterPro" id="IPR011989">
    <property type="entry name" value="ARM-like"/>
</dbReference>
<dbReference type="InterPro" id="IPR058033">
    <property type="entry name" value="ARM_TBCD_2nd"/>
</dbReference>
<accession>A0A9N8WKP7</accession>
<dbReference type="InterPro" id="IPR016024">
    <property type="entry name" value="ARM-type_fold"/>
</dbReference>
<reference evidence="3" key="1">
    <citation type="submission" date="2021-06" db="EMBL/GenBank/DDBJ databases">
        <authorList>
            <person name="Kallberg Y."/>
            <person name="Tangrot J."/>
            <person name="Rosling A."/>
        </authorList>
    </citation>
    <scope>NUCLEOTIDE SEQUENCE</scope>
    <source>
        <strain evidence="3">BR232B</strain>
    </source>
</reference>
<dbReference type="SUPFAM" id="SSF48371">
    <property type="entry name" value="ARM repeat"/>
    <property type="match status" value="1"/>
</dbReference>
<dbReference type="PANTHER" id="PTHR12658:SF0">
    <property type="entry name" value="TUBULIN-SPECIFIC CHAPERONE D"/>
    <property type="match status" value="1"/>
</dbReference>
<dbReference type="OrthoDB" id="10253476at2759"/>
<proteinExistence type="predicted"/>
<evidence type="ECO:0000313" key="4">
    <source>
        <dbReference type="Proteomes" id="UP000789739"/>
    </source>
</evidence>
<keyword evidence="4" id="KW-1185">Reference proteome</keyword>